<accession>A0ABU3DBF3</accession>
<organism evidence="3 4">
    <name type="scientific">Autumnicola musiva</name>
    <dbReference type="NCBI Taxonomy" id="3075589"/>
    <lineage>
        <taxon>Bacteria</taxon>
        <taxon>Pseudomonadati</taxon>
        <taxon>Bacteroidota</taxon>
        <taxon>Flavobacteriia</taxon>
        <taxon>Flavobacteriales</taxon>
        <taxon>Flavobacteriaceae</taxon>
        <taxon>Autumnicola</taxon>
    </lineage>
</organism>
<protein>
    <submittedName>
        <fullName evidence="3">Molybdopterin cofactor-binding domain-containing protein</fullName>
    </submittedName>
</protein>
<evidence type="ECO:0000259" key="2">
    <source>
        <dbReference type="SMART" id="SM01008"/>
    </source>
</evidence>
<dbReference type="InterPro" id="IPR046867">
    <property type="entry name" value="AldOxase/xan_DH_MoCoBD2"/>
</dbReference>
<dbReference type="Pfam" id="PF02738">
    <property type="entry name" value="MoCoBD_1"/>
    <property type="match status" value="1"/>
</dbReference>
<dbReference type="SMART" id="SM01008">
    <property type="entry name" value="Ald_Xan_dh_C"/>
    <property type="match status" value="1"/>
</dbReference>
<sequence length="744" mass="82843">MAKLKTSISRRSFLKTTALAGGGMMIGFNWLLYSKSKQISAEDIPEEWFNLNAYLKIAEDGTITIMAPNPEFGQNVKTSLPMIVADELDVDWDNVVVEQAPFNTELYTRQFAGGSQSVRQGWNALRTAGATARQMLVNAAGKAWNLPASEITTEKGILKHPDGKTAGYGEMAAAASKMEIPETVDLKKAENFTIISTSKKNVELPAIVSGKPLFGLDYKIEGMQYATVAHPPAFGMRLKTIDDSEARKMPGITDIFTIQVYNEDYELNIFDTVTFNKLAVVVGNSTWQVIQAKKALKLEWEPFNEYTEKMNAFGNKSERTVPSGLESTAKHYEKMETRSNEPAKVLRKDGDPENAFKNAAKVIESTYTAPFLAHNAMEPINFFADVTENKAVLAGPLQAPQFTENTVAARLGMDKENIEIIMTRMGGGFGRRAYSHELVEAAVISQKIKNPVKLFYTREADMTYGIYRPAYHINFRAALDANNNLIAYHIRGGGIPESPIHENRFPAGAVDNYLAESWELNSNITIGAFRAPRSNFMGGSEQAFLDEVAIAAGKDPIDFRIELFEKAKNNPVGKDNDYDPERYMGVLKLVRQKSKWDSPRLDVHRGVAAYYCHNSYVAHVVNLKLENDKPVFDKIYSGVDCGIVINEDAAKNMVEGAITDGLGNVMFGKMSFEEGVPQSSNFYNYKMIRINEAPKDMEVHFVQNEVDPSGLGEPPFPPIFAAFTNAYSRAKNKRFYNHPILEEV</sequence>
<dbReference type="RefSeq" id="WP_311505028.1">
    <property type="nucleotide sequence ID" value="NZ_JAVRHK010000031.1"/>
</dbReference>
<dbReference type="PANTHER" id="PTHR47495">
    <property type="entry name" value="ALDEHYDE DEHYDROGENASE"/>
    <property type="match status" value="1"/>
</dbReference>
<dbReference type="SUPFAM" id="SSF56003">
    <property type="entry name" value="Molybdenum cofactor-binding domain"/>
    <property type="match status" value="2"/>
</dbReference>
<dbReference type="InterPro" id="IPR019546">
    <property type="entry name" value="TAT_signal_bac_arc"/>
</dbReference>
<dbReference type="InterPro" id="IPR008274">
    <property type="entry name" value="AldOxase/xan_DH_MoCoBD1"/>
</dbReference>
<dbReference type="NCBIfam" id="TIGR01409">
    <property type="entry name" value="TAT_signal_seq"/>
    <property type="match status" value="1"/>
</dbReference>
<dbReference type="PIRSF" id="PIRSF036389">
    <property type="entry name" value="IOR_B"/>
    <property type="match status" value="1"/>
</dbReference>
<gene>
    <name evidence="3" type="ORF">RM539_19125</name>
</gene>
<keyword evidence="1" id="KW-0812">Transmembrane</keyword>
<dbReference type="PROSITE" id="PS51318">
    <property type="entry name" value="TAT"/>
    <property type="match status" value="1"/>
</dbReference>
<dbReference type="Gene3D" id="3.30.365.10">
    <property type="entry name" value="Aldehyde oxidase/xanthine dehydrogenase, molybdopterin binding domain"/>
    <property type="match status" value="4"/>
</dbReference>
<keyword evidence="1" id="KW-0472">Membrane</keyword>
<dbReference type="EMBL" id="JAVRHK010000031">
    <property type="protein sequence ID" value="MDT0678695.1"/>
    <property type="molecule type" value="Genomic_DNA"/>
</dbReference>
<keyword evidence="4" id="KW-1185">Reference proteome</keyword>
<dbReference type="PANTHER" id="PTHR47495:SF2">
    <property type="entry name" value="ALDEHYDE DEHYDROGENASE"/>
    <property type="match status" value="1"/>
</dbReference>
<comment type="caution">
    <text evidence="3">The sequence shown here is derived from an EMBL/GenBank/DDBJ whole genome shotgun (WGS) entry which is preliminary data.</text>
</comment>
<evidence type="ECO:0000313" key="4">
    <source>
        <dbReference type="Proteomes" id="UP001262582"/>
    </source>
</evidence>
<dbReference type="Gene3D" id="3.90.1170.50">
    <property type="entry name" value="Aldehyde oxidase/xanthine dehydrogenase, a/b hammerhead"/>
    <property type="match status" value="1"/>
</dbReference>
<dbReference type="InterPro" id="IPR006311">
    <property type="entry name" value="TAT_signal"/>
</dbReference>
<reference evidence="3 4" key="1">
    <citation type="submission" date="2023-09" db="EMBL/GenBank/DDBJ databases">
        <authorList>
            <person name="Rey-Velasco X."/>
        </authorList>
    </citation>
    <scope>NUCLEOTIDE SEQUENCE [LARGE SCALE GENOMIC DNA]</scope>
    <source>
        <strain evidence="3 4">F117</strain>
    </source>
</reference>
<feature type="transmembrane region" description="Helical" evidence="1">
    <location>
        <begin position="12"/>
        <end position="33"/>
    </location>
</feature>
<dbReference type="InterPro" id="IPR037165">
    <property type="entry name" value="AldOxase/xan_DH_Mopterin-bd_sf"/>
</dbReference>
<dbReference type="Proteomes" id="UP001262582">
    <property type="component" value="Unassembled WGS sequence"/>
</dbReference>
<feature type="domain" description="Aldehyde oxidase/xanthine dehydrogenase a/b hammerhead" evidence="2">
    <location>
        <begin position="209"/>
        <end position="304"/>
    </location>
</feature>
<dbReference type="InterPro" id="IPR000674">
    <property type="entry name" value="Ald_Oxase/Xan_DH_a/b"/>
</dbReference>
<name>A0ABU3DBF3_9FLAO</name>
<keyword evidence="1" id="KW-1133">Transmembrane helix</keyword>
<dbReference type="Pfam" id="PF20256">
    <property type="entry name" value="MoCoBD_2"/>
    <property type="match status" value="2"/>
</dbReference>
<evidence type="ECO:0000313" key="3">
    <source>
        <dbReference type="EMBL" id="MDT0678695.1"/>
    </source>
</evidence>
<proteinExistence type="predicted"/>
<dbReference type="InterPro" id="IPR052516">
    <property type="entry name" value="N-heterocyclic_Hydroxylase"/>
</dbReference>
<evidence type="ECO:0000256" key="1">
    <source>
        <dbReference type="SAM" id="Phobius"/>
    </source>
</evidence>
<dbReference type="InterPro" id="IPR012368">
    <property type="entry name" value="OxRdtase_Mopterin-bd_su_IorB"/>
</dbReference>